<dbReference type="InterPro" id="IPR001753">
    <property type="entry name" value="Enoyl-CoA_hydra/iso"/>
</dbReference>
<proteinExistence type="inferred from homology"/>
<keyword evidence="8" id="KW-1185">Reference proteome</keyword>
<evidence type="ECO:0000256" key="1">
    <source>
        <dbReference type="ARBA" id="ARBA00000452"/>
    </source>
</evidence>
<dbReference type="AlphaFoldDB" id="A0AAN7IWT3"/>
<gene>
    <name evidence="7" type="ORF">RGQ29_016755</name>
</gene>
<evidence type="ECO:0000256" key="5">
    <source>
        <dbReference type="ARBA" id="ARBA00012064"/>
    </source>
</evidence>
<dbReference type="FunFam" id="3.90.226.10:FF:000049">
    <property type="entry name" value="Enoyl-CoA delta isomerase 3"/>
    <property type="match status" value="1"/>
</dbReference>
<dbReference type="EC" id="5.3.3.8" evidence="5"/>
<name>A0AAN7IWT3_QUERU</name>
<comment type="catalytic activity">
    <reaction evidence="1">
        <text>a (3Z)-enoyl-CoA = a 4-saturated (2E)-enoyl-CoA</text>
        <dbReference type="Rhea" id="RHEA:45900"/>
        <dbReference type="ChEBI" id="CHEBI:85097"/>
        <dbReference type="ChEBI" id="CHEBI:85489"/>
        <dbReference type="EC" id="5.3.3.8"/>
    </reaction>
</comment>
<dbReference type="GO" id="GO:0005777">
    <property type="term" value="C:peroxisome"/>
    <property type="evidence" value="ECO:0007669"/>
    <property type="project" value="TreeGrafter"/>
</dbReference>
<protein>
    <recommendedName>
        <fullName evidence="5">Delta(3)-Delta(2)-enoyl-CoA isomerase</fullName>
        <ecNumber evidence="5">5.3.3.8</ecNumber>
    </recommendedName>
</protein>
<dbReference type="SUPFAM" id="SSF52096">
    <property type="entry name" value="ClpP/crotonase"/>
    <property type="match status" value="1"/>
</dbReference>
<dbReference type="PANTHER" id="PTHR11941">
    <property type="entry name" value="ENOYL-COA HYDRATASE-RELATED"/>
    <property type="match status" value="1"/>
</dbReference>
<dbReference type="PANTHER" id="PTHR11941:SF75">
    <property type="entry name" value="ENOYL-COA HYDRATASE_ISOMERASE FAMILY PROTEIN"/>
    <property type="match status" value="1"/>
</dbReference>
<dbReference type="Proteomes" id="UP001324115">
    <property type="component" value="Unassembled WGS sequence"/>
</dbReference>
<dbReference type="GO" id="GO:0006635">
    <property type="term" value="P:fatty acid beta-oxidation"/>
    <property type="evidence" value="ECO:0007669"/>
    <property type="project" value="TreeGrafter"/>
</dbReference>
<dbReference type="EMBL" id="JAXUIC010000004">
    <property type="protein sequence ID" value="KAK4592344.1"/>
    <property type="molecule type" value="Genomic_DNA"/>
</dbReference>
<comment type="caution">
    <text evidence="7">The sequence shown here is derived from an EMBL/GenBank/DDBJ whole genome shotgun (WGS) entry which is preliminary data.</text>
</comment>
<evidence type="ECO:0000313" key="8">
    <source>
        <dbReference type="Proteomes" id="UP001324115"/>
    </source>
</evidence>
<evidence type="ECO:0000256" key="6">
    <source>
        <dbReference type="ARBA" id="ARBA00023098"/>
    </source>
</evidence>
<dbReference type="InterPro" id="IPR029045">
    <property type="entry name" value="ClpP/crotonase-like_dom_sf"/>
</dbReference>
<accession>A0AAN7IWT3</accession>
<dbReference type="Gene3D" id="3.90.226.10">
    <property type="entry name" value="2-enoyl-CoA Hydratase, Chain A, domain 1"/>
    <property type="match status" value="1"/>
</dbReference>
<keyword evidence="6" id="KW-0443">Lipid metabolism</keyword>
<organism evidence="7 8">
    <name type="scientific">Quercus rubra</name>
    <name type="common">Northern red oak</name>
    <name type="synonym">Quercus borealis</name>
    <dbReference type="NCBI Taxonomy" id="3512"/>
    <lineage>
        <taxon>Eukaryota</taxon>
        <taxon>Viridiplantae</taxon>
        <taxon>Streptophyta</taxon>
        <taxon>Embryophyta</taxon>
        <taxon>Tracheophyta</taxon>
        <taxon>Spermatophyta</taxon>
        <taxon>Magnoliopsida</taxon>
        <taxon>eudicotyledons</taxon>
        <taxon>Gunneridae</taxon>
        <taxon>Pentapetalae</taxon>
        <taxon>rosids</taxon>
        <taxon>fabids</taxon>
        <taxon>Fagales</taxon>
        <taxon>Fagaceae</taxon>
        <taxon>Quercus</taxon>
    </lineage>
</organism>
<evidence type="ECO:0000256" key="4">
    <source>
        <dbReference type="ARBA" id="ARBA00005254"/>
    </source>
</evidence>
<comment type="pathway">
    <text evidence="3">Lipid metabolism; fatty acid beta-oxidation.</text>
</comment>
<dbReference type="Pfam" id="PF00378">
    <property type="entry name" value="ECH_1"/>
    <property type="match status" value="1"/>
</dbReference>
<dbReference type="CDD" id="cd06558">
    <property type="entry name" value="crotonase-like"/>
    <property type="match status" value="1"/>
</dbReference>
<comment type="catalytic activity">
    <reaction evidence="2">
        <text>a (3E)-enoyl-CoA = a 4-saturated (2E)-enoyl-CoA</text>
        <dbReference type="Rhea" id="RHEA:45228"/>
        <dbReference type="ChEBI" id="CHEBI:58521"/>
        <dbReference type="ChEBI" id="CHEBI:85097"/>
        <dbReference type="EC" id="5.3.3.8"/>
    </reaction>
</comment>
<evidence type="ECO:0000256" key="2">
    <source>
        <dbReference type="ARBA" id="ARBA00000765"/>
    </source>
</evidence>
<comment type="similarity">
    <text evidence="4">Belongs to the enoyl-CoA hydratase/isomerase family.</text>
</comment>
<reference evidence="7 8" key="1">
    <citation type="journal article" date="2023" name="G3 (Bethesda)">
        <title>A haplotype-resolved chromosome-scale genome for Quercus rubra L. provides insights into the genetics of adaptive traits for red oak species.</title>
        <authorList>
            <person name="Kapoor B."/>
            <person name="Jenkins J."/>
            <person name="Schmutz J."/>
            <person name="Zhebentyayeva T."/>
            <person name="Kuelheim C."/>
            <person name="Coggeshall M."/>
            <person name="Heim C."/>
            <person name="Lasky J.R."/>
            <person name="Leites L."/>
            <person name="Islam-Faridi N."/>
            <person name="Romero-Severson J."/>
            <person name="DeLeo V.L."/>
            <person name="Lucas S.M."/>
            <person name="Lazic D."/>
            <person name="Gailing O."/>
            <person name="Carlson J."/>
            <person name="Staton M."/>
        </authorList>
    </citation>
    <scope>NUCLEOTIDE SEQUENCE [LARGE SCALE GENOMIC DNA]</scope>
    <source>
        <strain evidence="7">Pseudo-F2</strain>
    </source>
</reference>
<evidence type="ECO:0000256" key="3">
    <source>
        <dbReference type="ARBA" id="ARBA00005005"/>
    </source>
</evidence>
<dbReference type="GO" id="GO:0004165">
    <property type="term" value="F:delta(3)-delta(2)-enoyl-CoA isomerase activity"/>
    <property type="evidence" value="ECO:0007669"/>
    <property type="project" value="UniProtKB-EC"/>
</dbReference>
<evidence type="ECO:0000313" key="7">
    <source>
        <dbReference type="EMBL" id="KAK4592344.1"/>
    </source>
</evidence>
<sequence length="238" mass="25773">MCTLEKSDNFFILTLIGDDHEHRLGLHLIDSLLSVLSQVNTQSINGSSALITVACSKFFCNGVDVLWGQPSACLCLHQMVKSVRSVIAALLSFPIPTIVAVSDHAAASGLVLALGHDYVLMSCERGFLYTSEVDLAMTLSDYFSALVRSKIGGLSAQRDVLLRGMKVKGEKAVRMGIVDLATHDSEESVVEAAIRLGDSLAERKWNGEVYAEIRKSFYSEIYGVLGLVSKTIVASCKL</sequence>